<organism evidence="3 4">
    <name type="scientific">Aureispira anguillae</name>
    <dbReference type="NCBI Taxonomy" id="2864201"/>
    <lineage>
        <taxon>Bacteria</taxon>
        <taxon>Pseudomonadati</taxon>
        <taxon>Bacteroidota</taxon>
        <taxon>Saprospiria</taxon>
        <taxon>Saprospirales</taxon>
        <taxon>Saprospiraceae</taxon>
        <taxon>Aureispira</taxon>
    </lineage>
</organism>
<dbReference type="NCBIfam" id="NF047619">
    <property type="entry name" value="NADase_discoid"/>
    <property type="match status" value="1"/>
</dbReference>
<dbReference type="AlphaFoldDB" id="A0A916DNW8"/>
<dbReference type="GO" id="GO:0016539">
    <property type="term" value="P:intein-mediated protein splicing"/>
    <property type="evidence" value="ECO:0007669"/>
    <property type="project" value="InterPro"/>
</dbReference>
<dbReference type="InterPro" id="IPR057561">
    <property type="entry name" value="NADase_transloc"/>
</dbReference>
<keyword evidence="4" id="KW-1185">Reference proteome</keyword>
<dbReference type="InterPro" id="IPR036844">
    <property type="entry name" value="Hint_dom_sf"/>
</dbReference>
<protein>
    <recommendedName>
        <fullName evidence="2">NAD glycohydrolase translocation F5/8 type C domain-containing protein</fullName>
    </recommendedName>
</protein>
<reference evidence="3" key="1">
    <citation type="submission" date="2022-09" db="EMBL/GenBank/DDBJ databases">
        <title>Aureispira anguillicida sp. nov., isolated from Leptocephalus of Japanese eel Anguilla japonica.</title>
        <authorList>
            <person name="Yuasa K."/>
            <person name="Mekata T."/>
            <person name="Ikunari K."/>
        </authorList>
    </citation>
    <scope>NUCLEOTIDE SEQUENCE</scope>
    <source>
        <strain evidence="3">EL160426</strain>
    </source>
</reference>
<name>A0A916DNW8_9BACT</name>
<sequence>MNFKLILSALLVTNVWMTAKAQLPVVQAKGGEGIAIDWNTMAEKGTAEDGLGFFHNPCAQGTTPMHVSSTLKGQGSKTYKLQNLADDNPMTAWVEGVLGYGIGEWFEVKAITVNRIYNGYQSSAKNWKDNSRVKRFKVYLDGAPICFLDLTDEMGAQHFELPHRPNWETKANFKFEIVEVYKGDKWDDVCISHVDHVACCFAPTTQISLANNWSQAINTIKEGTPLLGIDLNTATTFESNVQLTTNQRHLTLLEVATASHEIAITPDHPLYIEGRGFISLGQLMVDQNYKDWDALEQAELNVMVYDKALGKTKFEKINTIKKIEGDFDTYTILSIAKGSTYIANGFVNKVY</sequence>
<feature type="domain" description="NAD glycohydrolase translocation F5/8 type C" evidence="2">
    <location>
        <begin position="60"/>
        <end position="194"/>
    </location>
</feature>
<dbReference type="RefSeq" id="WP_264791174.1">
    <property type="nucleotide sequence ID" value="NZ_AP026867.1"/>
</dbReference>
<proteinExistence type="predicted"/>
<evidence type="ECO:0000313" key="3">
    <source>
        <dbReference type="EMBL" id="BDS09816.1"/>
    </source>
</evidence>
<dbReference type="KEGG" id="aup:AsAng_0005210"/>
<dbReference type="Proteomes" id="UP001060919">
    <property type="component" value="Chromosome"/>
</dbReference>
<dbReference type="SUPFAM" id="SSF51294">
    <property type="entry name" value="Hedgehog/intein (Hint) domain"/>
    <property type="match status" value="1"/>
</dbReference>
<gene>
    <name evidence="3" type="ORF">AsAng_0005210</name>
</gene>
<keyword evidence="1" id="KW-0732">Signal</keyword>
<dbReference type="Gene3D" id="2.170.16.10">
    <property type="entry name" value="Hedgehog/Intein (Hint) domain"/>
    <property type="match status" value="1"/>
</dbReference>
<feature type="chain" id="PRO_5036790555" description="NAD glycohydrolase translocation F5/8 type C domain-containing protein" evidence="1">
    <location>
        <begin position="22"/>
        <end position="351"/>
    </location>
</feature>
<dbReference type="Pfam" id="PF25302">
    <property type="entry name" value="NADase_transloc"/>
    <property type="match status" value="1"/>
</dbReference>
<evidence type="ECO:0000259" key="2">
    <source>
        <dbReference type="Pfam" id="PF25302"/>
    </source>
</evidence>
<dbReference type="EMBL" id="AP026867">
    <property type="protein sequence ID" value="BDS09816.1"/>
    <property type="molecule type" value="Genomic_DNA"/>
</dbReference>
<evidence type="ECO:0000256" key="1">
    <source>
        <dbReference type="SAM" id="SignalP"/>
    </source>
</evidence>
<feature type="signal peptide" evidence="1">
    <location>
        <begin position="1"/>
        <end position="21"/>
    </location>
</feature>
<dbReference type="PROSITE" id="PS50817">
    <property type="entry name" value="INTEIN_N_TER"/>
    <property type="match status" value="1"/>
</dbReference>
<evidence type="ECO:0000313" key="4">
    <source>
        <dbReference type="Proteomes" id="UP001060919"/>
    </source>
</evidence>
<accession>A0A916DNW8</accession>
<dbReference type="InterPro" id="IPR006141">
    <property type="entry name" value="Intein_N"/>
</dbReference>